<keyword evidence="8" id="KW-1185">Reference proteome</keyword>
<keyword evidence="5" id="KW-0472">Membrane</keyword>
<comment type="subcellular location">
    <subcellularLocation>
        <location evidence="1">Cell inner membrane</location>
    </subcellularLocation>
</comment>
<dbReference type="PANTHER" id="PTHR30606">
    <property type="entry name" value="LIPID A BIOSYNTHESIS LAUROYL ACYLTRANSFERASE"/>
    <property type="match status" value="1"/>
</dbReference>
<evidence type="ECO:0000313" key="8">
    <source>
        <dbReference type="Proteomes" id="UP001208935"/>
    </source>
</evidence>
<proteinExistence type="predicted"/>
<evidence type="ECO:0000256" key="6">
    <source>
        <dbReference type="ARBA" id="ARBA00023315"/>
    </source>
</evidence>
<accession>A0ABT3KTE6</accession>
<keyword evidence="6" id="KW-0012">Acyltransferase</keyword>
<protein>
    <recommendedName>
        <fullName evidence="9">KDO2-lipid IV(A) lauroyltransferase</fullName>
    </recommendedName>
</protein>
<sequence>MAAHAMIPDWRLRFAFPALGRMPCAKVWHLAALIGREPWPARRLTQQFLVQRFAQVFPGAGAPEHREWARAHLAMRAQETLDAAALHRLGQPGGPAIELTGWEHVAALMRQKQGFVLVLNHFDRLLTAPIALARKGLALNTLTMPILENPGLEAVQRDFLLRKVRSFTRIVRGQWRTSTQGMRPVHAGLRAGQAWVILADAWDPGFTRLRSHPFLGGQLHLPTGIERLAQSAGVPLLHATTYSRRPDRLQVVVESLPGDPAQAIDAVLRRLERDVRARPWAWWHWGQWEQMWSPCAAQLGGKA</sequence>
<evidence type="ECO:0000256" key="1">
    <source>
        <dbReference type="ARBA" id="ARBA00004533"/>
    </source>
</evidence>
<reference evidence="8" key="1">
    <citation type="submission" date="2023-07" db="EMBL/GenBank/DDBJ databases">
        <title>Verminephrobacter genomes.</title>
        <authorList>
            <person name="Lund M.B."/>
        </authorList>
    </citation>
    <scope>NUCLEOTIDE SEQUENCE [LARGE SCALE GENOMIC DNA]</scope>
    <source>
        <strain evidence="8">AtM5-05</strain>
    </source>
</reference>
<comment type="caution">
    <text evidence="7">The sequence shown here is derived from an EMBL/GenBank/DDBJ whole genome shotgun (WGS) entry which is preliminary data.</text>
</comment>
<keyword evidence="3" id="KW-0997">Cell inner membrane</keyword>
<dbReference type="Proteomes" id="UP001208935">
    <property type="component" value="Unassembled WGS sequence"/>
</dbReference>
<dbReference type="EMBL" id="QZCW01000002">
    <property type="protein sequence ID" value="MCW5321520.1"/>
    <property type="molecule type" value="Genomic_DNA"/>
</dbReference>
<evidence type="ECO:0000256" key="5">
    <source>
        <dbReference type="ARBA" id="ARBA00023136"/>
    </source>
</evidence>
<evidence type="ECO:0000256" key="3">
    <source>
        <dbReference type="ARBA" id="ARBA00022519"/>
    </source>
</evidence>
<keyword evidence="2" id="KW-1003">Cell membrane</keyword>
<dbReference type="RefSeq" id="WP_265258439.1">
    <property type="nucleotide sequence ID" value="NZ_QZCV01000002.1"/>
</dbReference>
<evidence type="ECO:0000256" key="4">
    <source>
        <dbReference type="ARBA" id="ARBA00022679"/>
    </source>
</evidence>
<dbReference type="Pfam" id="PF03279">
    <property type="entry name" value="Lip_A_acyltrans"/>
    <property type="match status" value="1"/>
</dbReference>
<evidence type="ECO:0000256" key="2">
    <source>
        <dbReference type="ARBA" id="ARBA00022475"/>
    </source>
</evidence>
<name>A0ABT3KTE6_9BURK</name>
<gene>
    <name evidence="7" type="ORF">D5039_10270</name>
</gene>
<dbReference type="PANTHER" id="PTHR30606:SF10">
    <property type="entry name" value="PHOSPHATIDYLINOSITOL MANNOSIDE ACYLTRANSFERASE"/>
    <property type="match status" value="1"/>
</dbReference>
<organism evidence="7 8">
    <name type="scientific">Verminephrobacter aporrectodeae subsp. tuberculatae</name>
    <dbReference type="NCBI Taxonomy" id="1110392"/>
    <lineage>
        <taxon>Bacteria</taxon>
        <taxon>Pseudomonadati</taxon>
        <taxon>Pseudomonadota</taxon>
        <taxon>Betaproteobacteria</taxon>
        <taxon>Burkholderiales</taxon>
        <taxon>Comamonadaceae</taxon>
        <taxon>Verminephrobacter</taxon>
    </lineage>
</organism>
<keyword evidence="4" id="KW-0808">Transferase</keyword>
<dbReference type="InterPro" id="IPR004960">
    <property type="entry name" value="LipA_acyltrans"/>
</dbReference>
<evidence type="ECO:0000313" key="7">
    <source>
        <dbReference type="EMBL" id="MCW5321520.1"/>
    </source>
</evidence>
<evidence type="ECO:0008006" key="9">
    <source>
        <dbReference type="Google" id="ProtNLM"/>
    </source>
</evidence>